<gene>
    <name evidence="5" type="primary">ada_1</name>
    <name evidence="5" type="ORF">VQ7734_00054</name>
</gene>
<dbReference type="InterPro" id="IPR018060">
    <property type="entry name" value="HTH_AraC"/>
</dbReference>
<dbReference type="InterPro" id="IPR037923">
    <property type="entry name" value="HTH-like"/>
</dbReference>
<reference evidence="6" key="1">
    <citation type="submission" date="2016-12" db="EMBL/GenBank/DDBJ databases">
        <authorList>
            <person name="Rodrigo-Torres L."/>
            <person name="Arahal R.D."/>
            <person name="Lucena T."/>
        </authorList>
    </citation>
    <scope>NUCLEOTIDE SEQUENCE [LARGE SCALE GENOMIC DNA]</scope>
</reference>
<dbReference type="GO" id="GO:0003700">
    <property type="term" value="F:DNA-binding transcription factor activity"/>
    <property type="evidence" value="ECO:0007669"/>
    <property type="project" value="InterPro"/>
</dbReference>
<dbReference type="Pfam" id="PF02311">
    <property type="entry name" value="AraC_binding"/>
    <property type="match status" value="1"/>
</dbReference>
<dbReference type="PANTHER" id="PTHR46796">
    <property type="entry name" value="HTH-TYPE TRANSCRIPTIONAL ACTIVATOR RHAS-RELATED"/>
    <property type="match status" value="1"/>
</dbReference>
<dbReference type="OrthoDB" id="9809338at2"/>
<dbReference type="InterPro" id="IPR003313">
    <property type="entry name" value="AraC-bd"/>
</dbReference>
<accession>A0A1M7YNY5</accession>
<dbReference type="EMBL" id="FRFG01000002">
    <property type="protein sequence ID" value="SHO54340.1"/>
    <property type="molecule type" value="Genomic_DNA"/>
</dbReference>
<name>A0A1M7YNY5_9VIBR</name>
<dbReference type="SMART" id="SM00342">
    <property type="entry name" value="HTH_ARAC"/>
    <property type="match status" value="1"/>
</dbReference>
<dbReference type="RefSeq" id="WP_073579259.1">
    <property type="nucleotide sequence ID" value="NZ_AP024897.1"/>
</dbReference>
<dbReference type="SUPFAM" id="SSF46689">
    <property type="entry name" value="Homeodomain-like"/>
    <property type="match status" value="2"/>
</dbReference>
<sequence>METAKIWQNEYFSGVELLSASYNKFKFAKHWHDELAIGLIEDGAEGLFYRGQNIVVPKNHIIAINPSEIHTGYASCDEGWRYRMFYFDLATIYQKFDKSGLPVDPVLDASVIHDFELLTELKQLHLALENTSFDLTKDSLFAVVLEKLFTRYGSIKSNYNSGKTDDRSAWITREYLLDNWHLNVSLEQLEGETGQSKFKLIRAFKQAYGITPHQFLLLVKTHKAKQLLARGNSCVETSLACGFYDQSHFNRNFKRAFGITPKNYIFR</sequence>
<feature type="domain" description="HTH araC/xylS-type" evidence="4">
    <location>
        <begin position="170"/>
        <end position="267"/>
    </location>
</feature>
<evidence type="ECO:0000256" key="3">
    <source>
        <dbReference type="ARBA" id="ARBA00023163"/>
    </source>
</evidence>
<dbReference type="PANTHER" id="PTHR46796:SF2">
    <property type="entry name" value="TRANSCRIPTIONAL REGULATORY PROTEIN"/>
    <property type="match status" value="1"/>
</dbReference>
<dbReference type="Gene3D" id="1.10.10.60">
    <property type="entry name" value="Homeodomain-like"/>
    <property type="match status" value="2"/>
</dbReference>
<evidence type="ECO:0000313" key="6">
    <source>
        <dbReference type="Proteomes" id="UP000184600"/>
    </source>
</evidence>
<dbReference type="GO" id="GO:0043565">
    <property type="term" value="F:sequence-specific DNA binding"/>
    <property type="evidence" value="ECO:0007669"/>
    <property type="project" value="InterPro"/>
</dbReference>
<dbReference type="InterPro" id="IPR050204">
    <property type="entry name" value="AraC_XylS_family_regulators"/>
</dbReference>
<protein>
    <submittedName>
        <fullName evidence="5">Bifunctional transcriptional activator/DNA repair enzyme Ada</fullName>
    </submittedName>
</protein>
<dbReference type="Pfam" id="PF12833">
    <property type="entry name" value="HTH_18"/>
    <property type="match status" value="1"/>
</dbReference>
<organism evidence="5 6">
    <name type="scientific">Vibrio quintilis</name>
    <dbReference type="NCBI Taxonomy" id="1117707"/>
    <lineage>
        <taxon>Bacteria</taxon>
        <taxon>Pseudomonadati</taxon>
        <taxon>Pseudomonadota</taxon>
        <taxon>Gammaproteobacteria</taxon>
        <taxon>Vibrionales</taxon>
        <taxon>Vibrionaceae</taxon>
        <taxon>Vibrio</taxon>
    </lineage>
</organism>
<dbReference type="PROSITE" id="PS01124">
    <property type="entry name" value="HTH_ARAC_FAMILY_2"/>
    <property type="match status" value="1"/>
</dbReference>
<dbReference type="AlphaFoldDB" id="A0A1M7YNY5"/>
<dbReference type="STRING" id="1117707.VQ7734_00054"/>
<keyword evidence="1" id="KW-0805">Transcription regulation</keyword>
<evidence type="ECO:0000256" key="2">
    <source>
        <dbReference type="ARBA" id="ARBA00023125"/>
    </source>
</evidence>
<dbReference type="Proteomes" id="UP000184600">
    <property type="component" value="Unassembled WGS sequence"/>
</dbReference>
<keyword evidence="3" id="KW-0804">Transcription</keyword>
<keyword evidence="2" id="KW-0238">DNA-binding</keyword>
<keyword evidence="6" id="KW-1185">Reference proteome</keyword>
<dbReference type="InterPro" id="IPR009057">
    <property type="entry name" value="Homeodomain-like_sf"/>
</dbReference>
<evidence type="ECO:0000259" key="4">
    <source>
        <dbReference type="PROSITE" id="PS01124"/>
    </source>
</evidence>
<evidence type="ECO:0000256" key="1">
    <source>
        <dbReference type="ARBA" id="ARBA00023015"/>
    </source>
</evidence>
<proteinExistence type="predicted"/>
<dbReference type="SUPFAM" id="SSF51215">
    <property type="entry name" value="Regulatory protein AraC"/>
    <property type="match status" value="1"/>
</dbReference>
<evidence type="ECO:0000313" key="5">
    <source>
        <dbReference type="EMBL" id="SHO54340.1"/>
    </source>
</evidence>